<evidence type="ECO:0000313" key="1">
    <source>
        <dbReference type="EMBL" id="GMS82044.1"/>
    </source>
</evidence>
<feature type="non-terminal residue" evidence="1">
    <location>
        <position position="1"/>
    </location>
</feature>
<proteinExistence type="predicted"/>
<evidence type="ECO:0000313" key="2">
    <source>
        <dbReference type="Proteomes" id="UP001432027"/>
    </source>
</evidence>
<keyword evidence="2" id="KW-1185">Reference proteome</keyword>
<dbReference type="Proteomes" id="UP001432027">
    <property type="component" value="Unassembled WGS sequence"/>
</dbReference>
<dbReference type="AlphaFoldDB" id="A0AAV5SPG8"/>
<sequence>RGVPWTNGKHWMPDDVQANPAIIFIAISTLSDEARTPALQIIALLVSELPADLDLVDSLDRILVCQSDSVKEELEKFDTLLDAAVRFE</sequence>
<protein>
    <submittedName>
        <fullName evidence="1">Uncharacterized protein</fullName>
    </submittedName>
</protein>
<comment type="caution">
    <text evidence="1">The sequence shown here is derived from an EMBL/GenBank/DDBJ whole genome shotgun (WGS) entry which is preliminary data.</text>
</comment>
<organism evidence="1 2">
    <name type="scientific">Pristionchus entomophagus</name>
    <dbReference type="NCBI Taxonomy" id="358040"/>
    <lineage>
        <taxon>Eukaryota</taxon>
        <taxon>Metazoa</taxon>
        <taxon>Ecdysozoa</taxon>
        <taxon>Nematoda</taxon>
        <taxon>Chromadorea</taxon>
        <taxon>Rhabditida</taxon>
        <taxon>Rhabditina</taxon>
        <taxon>Diplogasteromorpha</taxon>
        <taxon>Diplogasteroidea</taxon>
        <taxon>Neodiplogasteridae</taxon>
        <taxon>Pristionchus</taxon>
    </lineage>
</organism>
<name>A0AAV5SPG8_9BILA</name>
<dbReference type="EMBL" id="BTSX01000001">
    <property type="protein sequence ID" value="GMS82044.1"/>
    <property type="molecule type" value="Genomic_DNA"/>
</dbReference>
<gene>
    <name evidence="1" type="ORF">PENTCL1PPCAC_4219</name>
</gene>
<reference evidence="1" key="1">
    <citation type="submission" date="2023-10" db="EMBL/GenBank/DDBJ databases">
        <title>Genome assembly of Pristionchus species.</title>
        <authorList>
            <person name="Yoshida K."/>
            <person name="Sommer R.J."/>
        </authorList>
    </citation>
    <scope>NUCLEOTIDE SEQUENCE</scope>
    <source>
        <strain evidence="1">RS0144</strain>
    </source>
</reference>
<accession>A0AAV5SPG8</accession>